<feature type="domain" description="GGDEF" evidence="4">
    <location>
        <begin position="281"/>
        <end position="413"/>
    </location>
</feature>
<dbReference type="PROSITE" id="PS50112">
    <property type="entry name" value="PAS"/>
    <property type="match status" value="1"/>
</dbReference>
<dbReference type="PANTHER" id="PTHR44757:SF2">
    <property type="entry name" value="BIOFILM ARCHITECTURE MAINTENANCE PROTEIN MBAA"/>
    <property type="match status" value="1"/>
</dbReference>
<dbReference type="Pfam" id="PF00990">
    <property type="entry name" value="GGDEF"/>
    <property type="match status" value="1"/>
</dbReference>
<dbReference type="InterPro" id="IPR001633">
    <property type="entry name" value="EAL_dom"/>
</dbReference>
<dbReference type="InterPro" id="IPR052155">
    <property type="entry name" value="Biofilm_reg_signaling"/>
</dbReference>
<dbReference type="InterPro" id="IPR029787">
    <property type="entry name" value="Nucleotide_cyclase"/>
</dbReference>
<dbReference type="Gene3D" id="3.20.20.450">
    <property type="entry name" value="EAL domain"/>
    <property type="match status" value="1"/>
</dbReference>
<dbReference type="SUPFAM" id="SSF141868">
    <property type="entry name" value="EAL domain-like"/>
    <property type="match status" value="1"/>
</dbReference>
<dbReference type="InterPro" id="IPR013656">
    <property type="entry name" value="PAS_4"/>
</dbReference>
<feature type="domain" description="EAL" evidence="3">
    <location>
        <begin position="422"/>
        <end position="676"/>
    </location>
</feature>
<dbReference type="Pfam" id="PF08448">
    <property type="entry name" value="PAS_4"/>
    <property type="match status" value="1"/>
</dbReference>
<gene>
    <name evidence="5" type="ORF">HNQ70_003891</name>
</gene>
<evidence type="ECO:0000259" key="1">
    <source>
        <dbReference type="PROSITE" id="PS50112"/>
    </source>
</evidence>
<reference evidence="5 6" key="1">
    <citation type="submission" date="2020-08" db="EMBL/GenBank/DDBJ databases">
        <title>Genomic Encyclopedia of Type Strains, Phase IV (KMG-IV): sequencing the most valuable type-strain genomes for metagenomic binning, comparative biology and taxonomic classification.</title>
        <authorList>
            <person name="Goeker M."/>
        </authorList>
    </citation>
    <scope>NUCLEOTIDE SEQUENCE [LARGE SCALE GENOMIC DNA]</scope>
    <source>
        <strain evidence="5 6">DSM 29781</strain>
    </source>
</reference>
<dbReference type="PROSITE" id="PS50883">
    <property type="entry name" value="EAL"/>
    <property type="match status" value="1"/>
</dbReference>
<organism evidence="5 6">
    <name type="scientific">Quisquiliibacterium transsilvanicum</name>
    <dbReference type="NCBI Taxonomy" id="1549638"/>
    <lineage>
        <taxon>Bacteria</taxon>
        <taxon>Pseudomonadati</taxon>
        <taxon>Pseudomonadota</taxon>
        <taxon>Betaproteobacteria</taxon>
        <taxon>Burkholderiales</taxon>
        <taxon>Burkholderiaceae</taxon>
        <taxon>Quisquiliibacterium</taxon>
    </lineage>
</organism>
<dbReference type="PROSITE" id="PS50887">
    <property type="entry name" value="GGDEF"/>
    <property type="match status" value="1"/>
</dbReference>
<dbReference type="InterPro" id="IPR035965">
    <property type="entry name" value="PAS-like_dom_sf"/>
</dbReference>
<dbReference type="SMART" id="SM00086">
    <property type="entry name" value="PAC"/>
    <property type="match status" value="1"/>
</dbReference>
<keyword evidence="6" id="KW-1185">Reference proteome</keyword>
<dbReference type="NCBIfam" id="TIGR00229">
    <property type="entry name" value="sensory_box"/>
    <property type="match status" value="1"/>
</dbReference>
<dbReference type="InterPro" id="IPR000700">
    <property type="entry name" value="PAS-assoc_C"/>
</dbReference>
<dbReference type="SMART" id="SM00267">
    <property type="entry name" value="GGDEF"/>
    <property type="match status" value="1"/>
</dbReference>
<dbReference type="PROSITE" id="PS50113">
    <property type="entry name" value="PAC"/>
    <property type="match status" value="1"/>
</dbReference>
<dbReference type="Pfam" id="PF13426">
    <property type="entry name" value="PAS_9"/>
    <property type="match status" value="1"/>
</dbReference>
<dbReference type="InterPro" id="IPR043128">
    <property type="entry name" value="Rev_trsase/Diguanyl_cyclase"/>
</dbReference>
<dbReference type="InterPro" id="IPR000014">
    <property type="entry name" value="PAS"/>
</dbReference>
<dbReference type="InterPro" id="IPR035919">
    <property type="entry name" value="EAL_sf"/>
</dbReference>
<dbReference type="CDD" id="cd00130">
    <property type="entry name" value="PAS"/>
    <property type="match status" value="1"/>
</dbReference>
<protein>
    <submittedName>
        <fullName evidence="5">Diguanylate cyclase (GGDEF)-like protein/PAS domain S-box-containing protein</fullName>
    </submittedName>
</protein>
<dbReference type="SUPFAM" id="SSF55073">
    <property type="entry name" value="Nucleotide cyclase"/>
    <property type="match status" value="1"/>
</dbReference>
<dbReference type="SUPFAM" id="SSF55785">
    <property type="entry name" value="PYP-like sensor domain (PAS domain)"/>
    <property type="match status" value="2"/>
</dbReference>
<dbReference type="PANTHER" id="PTHR44757">
    <property type="entry name" value="DIGUANYLATE CYCLASE DGCP"/>
    <property type="match status" value="1"/>
</dbReference>
<dbReference type="RefSeq" id="WP_183970717.1">
    <property type="nucleotide sequence ID" value="NZ_BAABEW010000005.1"/>
</dbReference>
<dbReference type="CDD" id="cd01948">
    <property type="entry name" value="EAL"/>
    <property type="match status" value="1"/>
</dbReference>
<feature type="domain" description="PAS" evidence="1">
    <location>
        <begin position="19"/>
        <end position="84"/>
    </location>
</feature>
<name>A0A7W8HKP0_9BURK</name>
<evidence type="ECO:0000313" key="6">
    <source>
        <dbReference type="Proteomes" id="UP000532440"/>
    </source>
</evidence>
<evidence type="ECO:0000259" key="4">
    <source>
        <dbReference type="PROSITE" id="PS50887"/>
    </source>
</evidence>
<dbReference type="CDD" id="cd01949">
    <property type="entry name" value="GGDEF"/>
    <property type="match status" value="1"/>
</dbReference>
<dbReference type="InterPro" id="IPR001610">
    <property type="entry name" value="PAC"/>
</dbReference>
<dbReference type="Gene3D" id="3.30.70.270">
    <property type="match status" value="1"/>
</dbReference>
<dbReference type="Pfam" id="PF00563">
    <property type="entry name" value="EAL"/>
    <property type="match status" value="1"/>
</dbReference>
<dbReference type="InterPro" id="IPR000160">
    <property type="entry name" value="GGDEF_dom"/>
</dbReference>
<comment type="caution">
    <text evidence="5">The sequence shown here is derived from an EMBL/GenBank/DDBJ whole genome shotgun (WGS) entry which is preliminary data.</text>
</comment>
<sequence length="686" mass="73706">MNARDRLEGLDAVILAACMRAAGSAITIADARLPGMPLVYVNPAFERLTGYPAAETLGRSCSFLQGTDRRQPELAAIRQALAQGESVDVTLRNYRSDGELFWNRLVLSPVLGRDGLPVHYVGVQTDVTARVQAERRTAGVLDRIEDAFFALDREHRLRLVNRRLEALLERPAAQLVGAGVWETFPDGVGTRLQARALRAAREMTPSIFSEYWPTGARWIEARMFPAREGVSVYLRDVTEDHLRERRLAHLARHDPLTGLPNRDAAIELLGEACSAARRGTRRLAVASIDLDRFGAINEARGHRAGDAVLKEVAARLVGSRPQGASVARMGADEFVAVLDTDDADEALAACDGMLAALSAPIVLADGCLRIGASVGIALHPQGGASPDALLANASVALLVARQEGAGRARLFDAALGRAQRRRQQLLDALRSGAFDDAFRIVYQPKFSAVGRQLCGFEALARWQSASLGAVSPDEFIPLAEECGAIVPLGRWLLDRVCAQLRAWLDRGLAAEPVAVNVSVGQVANGDFLAAVEDALRRWRLPPELLQVEITESLLMQDLHSGSALAHALTGRGIEVHLDDFGTGYSSLAYLWELPVSALKLDRRFTLGLGAQPQARAIVDSVVALARALGKKVIAEGVETEDQARILLELGCDVLQGYLLARPMTAAAAALLLPGAAPSGFPPRGAA</sequence>
<dbReference type="Proteomes" id="UP000532440">
    <property type="component" value="Unassembled WGS sequence"/>
</dbReference>
<dbReference type="AlphaFoldDB" id="A0A7W8HKP0"/>
<dbReference type="EMBL" id="JACHGB010000009">
    <property type="protein sequence ID" value="MBB5273859.1"/>
    <property type="molecule type" value="Genomic_DNA"/>
</dbReference>
<accession>A0A7W8HKP0</accession>
<dbReference type="NCBIfam" id="TIGR00254">
    <property type="entry name" value="GGDEF"/>
    <property type="match status" value="1"/>
</dbReference>
<evidence type="ECO:0000313" key="5">
    <source>
        <dbReference type="EMBL" id="MBB5273859.1"/>
    </source>
</evidence>
<proteinExistence type="predicted"/>
<feature type="domain" description="PAC" evidence="2">
    <location>
        <begin position="85"/>
        <end position="139"/>
    </location>
</feature>
<dbReference type="Gene3D" id="3.30.450.20">
    <property type="entry name" value="PAS domain"/>
    <property type="match status" value="2"/>
</dbReference>
<dbReference type="SMART" id="SM00052">
    <property type="entry name" value="EAL"/>
    <property type="match status" value="1"/>
</dbReference>
<dbReference type="SMART" id="SM00091">
    <property type="entry name" value="PAS"/>
    <property type="match status" value="2"/>
</dbReference>
<evidence type="ECO:0000259" key="3">
    <source>
        <dbReference type="PROSITE" id="PS50883"/>
    </source>
</evidence>
<evidence type="ECO:0000259" key="2">
    <source>
        <dbReference type="PROSITE" id="PS50113"/>
    </source>
</evidence>